<proteinExistence type="predicted"/>
<dbReference type="EMBL" id="FN657674">
    <property type="protein sequence ID" value="CBY42950.1"/>
    <property type="molecule type" value="Genomic_DNA"/>
</dbReference>
<feature type="non-terminal residue" evidence="1">
    <location>
        <position position="1"/>
    </location>
</feature>
<dbReference type="Proteomes" id="UP000011014">
    <property type="component" value="Unassembled WGS sequence"/>
</dbReference>
<organism evidence="1">
    <name type="scientific">Oikopleura dioica</name>
    <name type="common">Tunicate</name>
    <dbReference type="NCBI Taxonomy" id="34765"/>
    <lineage>
        <taxon>Eukaryota</taxon>
        <taxon>Metazoa</taxon>
        <taxon>Chordata</taxon>
        <taxon>Tunicata</taxon>
        <taxon>Appendicularia</taxon>
        <taxon>Copelata</taxon>
        <taxon>Oikopleuridae</taxon>
        <taxon>Oikopleura</taxon>
    </lineage>
</organism>
<sequence>AQLGRAAFLNEDVELVCFCDNFLEQKLDYW</sequence>
<accession>E4Z5H2</accession>
<protein>
    <submittedName>
        <fullName evidence="1">Uncharacterized protein</fullName>
    </submittedName>
</protein>
<gene>
    <name evidence="1" type="ORF">GSOID_T00026688001</name>
</gene>
<reference evidence="1" key="1">
    <citation type="journal article" date="2010" name="Science">
        <title>Plasticity of animal genome architecture unmasked by rapid evolution of a pelagic tunicate.</title>
        <authorList>
            <person name="Denoeud F."/>
            <person name="Henriet S."/>
            <person name="Mungpakdee S."/>
            <person name="Aury J.M."/>
            <person name="Da Silva C."/>
            <person name="Brinkmann H."/>
            <person name="Mikhaleva J."/>
            <person name="Olsen L.C."/>
            <person name="Jubin C."/>
            <person name="Canestro C."/>
            <person name="Bouquet J.M."/>
            <person name="Danks G."/>
            <person name="Poulain J."/>
            <person name="Campsteijn C."/>
            <person name="Adamski M."/>
            <person name="Cross I."/>
            <person name="Yadetie F."/>
            <person name="Muffato M."/>
            <person name="Louis A."/>
            <person name="Butcher S."/>
            <person name="Tsagkogeorga G."/>
            <person name="Konrad A."/>
            <person name="Singh S."/>
            <person name="Jensen M.F."/>
            <person name="Cong E.H."/>
            <person name="Eikeseth-Otteraa H."/>
            <person name="Noel B."/>
            <person name="Anthouard V."/>
            <person name="Porcel B.M."/>
            <person name="Kachouri-Lafond R."/>
            <person name="Nishino A."/>
            <person name="Ugolini M."/>
            <person name="Chourrout P."/>
            <person name="Nishida H."/>
            <person name="Aasland R."/>
            <person name="Huzurbazar S."/>
            <person name="Westhof E."/>
            <person name="Delsuc F."/>
            <person name="Lehrach H."/>
            <person name="Reinhardt R."/>
            <person name="Weissenbach J."/>
            <person name="Roy S.W."/>
            <person name="Artiguenave F."/>
            <person name="Postlethwait J.H."/>
            <person name="Manak J.R."/>
            <person name="Thompson E.M."/>
            <person name="Jaillon O."/>
            <person name="Du Pasquier L."/>
            <person name="Boudinot P."/>
            <person name="Liberles D.A."/>
            <person name="Volff J.N."/>
            <person name="Philippe H."/>
            <person name="Lenhard B."/>
            <person name="Roest Crollius H."/>
            <person name="Wincker P."/>
            <person name="Chourrout D."/>
        </authorList>
    </citation>
    <scope>NUCLEOTIDE SEQUENCE [LARGE SCALE GENOMIC DNA]</scope>
</reference>
<dbReference type="AlphaFoldDB" id="E4Z5H2"/>
<name>E4Z5H2_OIKDI</name>
<evidence type="ECO:0000313" key="1">
    <source>
        <dbReference type="EMBL" id="CBY42950.1"/>
    </source>
</evidence>